<dbReference type="InterPro" id="IPR018060">
    <property type="entry name" value="HTH_AraC"/>
</dbReference>
<dbReference type="Pfam" id="PF12833">
    <property type="entry name" value="HTH_18"/>
    <property type="match status" value="1"/>
</dbReference>
<dbReference type="Gene3D" id="2.60.120.10">
    <property type="entry name" value="Jelly Rolls"/>
    <property type="match status" value="1"/>
</dbReference>
<dbReference type="EMBL" id="JACJVO010000009">
    <property type="protein sequence ID" value="MBB6730952.1"/>
    <property type="molecule type" value="Genomic_DNA"/>
</dbReference>
<evidence type="ECO:0000256" key="3">
    <source>
        <dbReference type="ARBA" id="ARBA00023163"/>
    </source>
</evidence>
<dbReference type="InterPro" id="IPR003313">
    <property type="entry name" value="AraC-bd"/>
</dbReference>
<dbReference type="PANTHER" id="PTHR46796">
    <property type="entry name" value="HTH-TYPE TRANSCRIPTIONAL ACTIVATOR RHAS-RELATED"/>
    <property type="match status" value="1"/>
</dbReference>
<organism evidence="5 6">
    <name type="scientific">Cohnella zeiphila</name>
    <dbReference type="NCBI Taxonomy" id="2761120"/>
    <lineage>
        <taxon>Bacteria</taxon>
        <taxon>Bacillati</taxon>
        <taxon>Bacillota</taxon>
        <taxon>Bacilli</taxon>
        <taxon>Bacillales</taxon>
        <taxon>Paenibacillaceae</taxon>
        <taxon>Cohnella</taxon>
    </lineage>
</organism>
<dbReference type="RefSeq" id="WP_185128606.1">
    <property type="nucleotide sequence ID" value="NZ_JACJVO010000009.1"/>
</dbReference>
<keyword evidence="3" id="KW-0804">Transcription</keyword>
<gene>
    <name evidence="5" type="ORF">H7C18_08555</name>
</gene>
<dbReference type="InterPro" id="IPR014710">
    <property type="entry name" value="RmlC-like_jellyroll"/>
</dbReference>
<dbReference type="PROSITE" id="PS01124">
    <property type="entry name" value="HTH_ARAC_FAMILY_2"/>
    <property type="match status" value="1"/>
</dbReference>
<dbReference type="Gene3D" id="1.10.10.60">
    <property type="entry name" value="Homeodomain-like"/>
    <property type="match status" value="2"/>
</dbReference>
<evidence type="ECO:0000256" key="2">
    <source>
        <dbReference type="ARBA" id="ARBA00023125"/>
    </source>
</evidence>
<evidence type="ECO:0000259" key="4">
    <source>
        <dbReference type="PROSITE" id="PS01124"/>
    </source>
</evidence>
<accession>A0A7X0SJ71</accession>
<dbReference type="Proteomes" id="UP000564644">
    <property type="component" value="Unassembled WGS sequence"/>
</dbReference>
<dbReference type="InterPro" id="IPR050204">
    <property type="entry name" value="AraC_XylS_family_regulators"/>
</dbReference>
<proteinExistence type="predicted"/>
<dbReference type="InterPro" id="IPR011051">
    <property type="entry name" value="RmlC_Cupin_sf"/>
</dbReference>
<dbReference type="InterPro" id="IPR009057">
    <property type="entry name" value="Homeodomain-like_sf"/>
</dbReference>
<evidence type="ECO:0000256" key="1">
    <source>
        <dbReference type="ARBA" id="ARBA00023015"/>
    </source>
</evidence>
<dbReference type="SUPFAM" id="SSF46689">
    <property type="entry name" value="Homeodomain-like"/>
    <property type="match status" value="2"/>
</dbReference>
<dbReference type="Pfam" id="PF02311">
    <property type="entry name" value="AraC_binding"/>
    <property type="match status" value="1"/>
</dbReference>
<keyword evidence="6" id="KW-1185">Reference proteome</keyword>
<dbReference type="SUPFAM" id="SSF51182">
    <property type="entry name" value="RmlC-like cupins"/>
    <property type="match status" value="1"/>
</dbReference>
<feature type="domain" description="HTH araC/xylS-type" evidence="4">
    <location>
        <begin position="191"/>
        <end position="289"/>
    </location>
</feature>
<name>A0A7X0SJ71_9BACL</name>
<dbReference type="SMART" id="SM00342">
    <property type="entry name" value="HTH_ARAC"/>
    <property type="match status" value="1"/>
</dbReference>
<reference evidence="5 6" key="1">
    <citation type="submission" date="2020-08" db="EMBL/GenBank/DDBJ databases">
        <title>Cohnella phylogeny.</title>
        <authorList>
            <person name="Dunlap C."/>
        </authorList>
    </citation>
    <scope>NUCLEOTIDE SEQUENCE [LARGE SCALE GENOMIC DNA]</scope>
    <source>
        <strain evidence="5 6">CBP 2801</strain>
    </source>
</reference>
<evidence type="ECO:0000313" key="6">
    <source>
        <dbReference type="Proteomes" id="UP000564644"/>
    </source>
</evidence>
<dbReference type="GO" id="GO:0003700">
    <property type="term" value="F:DNA-binding transcription factor activity"/>
    <property type="evidence" value="ECO:0007669"/>
    <property type="project" value="InterPro"/>
</dbReference>
<keyword evidence="1" id="KW-0805">Transcription regulation</keyword>
<dbReference type="AlphaFoldDB" id="A0A7X0SJ71"/>
<dbReference type="GO" id="GO:0043565">
    <property type="term" value="F:sequence-specific DNA binding"/>
    <property type="evidence" value="ECO:0007669"/>
    <property type="project" value="InterPro"/>
</dbReference>
<evidence type="ECO:0000313" key="5">
    <source>
        <dbReference type="EMBL" id="MBB6730952.1"/>
    </source>
</evidence>
<sequence>MDRLGLFPAVWLEEERQPRVHAYYFKQWERYDMAYHRHDSTEIMYVISGVCEVWLQEGHSAVPEGIELKKGEFILLNANAEHRLIVRDTCRMLNVEFGPAAHGSAVPSIKRLAEEDGPLHGLLVSNRPYVVLRDPEEVYHALKSLVLELDAGGLDGGTLGQLLLCQLLIRIARLKQEAAGDPERQAALYVKMSAAYLYENYDRDIRVKDAAAAVNLHPGYLQRLFKAQTGRTLMEYLTAIRMEKAKMLLLRTDIPVSDIPDYVGVGSRSYFHALFKKHTGLTPVAFRHSIDAHRWREG</sequence>
<protein>
    <submittedName>
        <fullName evidence="5">AraC family transcriptional regulator</fullName>
    </submittedName>
</protein>
<comment type="caution">
    <text evidence="5">The sequence shown here is derived from an EMBL/GenBank/DDBJ whole genome shotgun (WGS) entry which is preliminary data.</text>
</comment>
<keyword evidence="2" id="KW-0238">DNA-binding</keyword>